<dbReference type="AlphaFoldDB" id="A9BVI8"/>
<evidence type="ECO:0000313" key="3">
    <source>
        <dbReference type="EMBL" id="ABX35055.1"/>
    </source>
</evidence>
<dbReference type="Proteomes" id="UP000000784">
    <property type="component" value="Chromosome"/>
</dbReference>
<dbReference type="Pfam" id="PF02321">
    <property type="entry name" value="OEP"/>
    <property type="match status" value="2"/>
</dbReference>
<gene>
    <name evidence="3" type="ordered locus">Daci_2417</name>
</gene>
<keyword evidence="2" id="KW-0812">Transmembrane</keyword>
<evidence type="ECO:0000313" key="4">
    <source>
        <dbReference type="Proteomes" id="UP000000784"/>
    </source>
</evidence>
<comment type="subcellular location">
    <subcellularLocation>
        <location evidence="2">Cell membrane</location>
        <topology evidence="2">Lipid-anchor</topology>
    </subcellularLocation>
</comment>
<name>A9BVI8_DELAS</name>
<reference evidence="4" key="2">
    <citation type="submission" date="2007-11" db="EMBL/GenBank/DDBJ databases">
        <title>Complete sequence of Delftia acidovorans DSM 14801 / SPH-1.</title>
        <authorList>
            <person name="Copeland A."/>
            <person name="Lucas S."/>
            <person name="Lapidus A."/>
            <person name="Barry K."/>
            <person name="Glavina del Rio T."/>
            <person name="Dalin E."/>
            <person name="Tice H."/>
            <person name="Pitluck S."/>
            <person name="Lowry S."/>
            <person name="Clum A."/>
            <person name="Schmutz J."/>
            <person name="Larimer F."/>
            <person name="Land M."/>
            <person name="Hauser L."/>
            <person name="Kyrpides N."/>
            <person name="Kim E."/>
            <person name="Schleheck D."/>
            <person name="Richardson P."/>
        </authorList>
    </citation>
    <scope>NUCLEOTIDE SEQUENCE [LARGE SCALE GENOMIC DNA]</scope>
    <source>
        <strain evidence="4">DSM 14801 / SPH-1</strain>
    </source>
</reference>
<dbReference type="GO" id="GO:0005886">
    <property type="term" value="C:plasma membrane"/>
    <property type="evidence" value="ECO:0007669"/>
    <property type="project" value="UniProtKB-SubCell"/>
</dbReference>
<dbReference type="GO" id="GO:0015562">
    <property type="term" value="F:efflux transmembrane transporter activity"/>
    <property type="evidence" value="ECO:0007669"/>
    <property type="project" value="InterPro"/>
</dbReference>
<keyword evidence="2" id="KW-0472">Membrane</keyword>
<feature type="signal peptide" evidence="2">
    <location>
        <begin position="1"/>
        <end position="29"/>
    </location>
</feature>
<dbReference type="Gene3D" id="1.20.1600.10">
    <property type="entry name" value="Outer membrane efflux proteins (OEP)"/>
    <property type="match status" value="1"/>
</dbReference>
<dbReference type="PANTHER" id="PTHR30203">
    <property type="entry name" value="OUTER MEMBRANE CATION EFFLUX PROTEIN"/>
    <property type="match status" value="1"/>
</dbReference>
<proteinExistence type="inferred from homology"/>
<dbReference type="InterPro" id="IPR010131">
    <property type="entry name" value="MdtP/NodT-like"/>
</dbReference>
<dbReference type="PROSITE" id="PS51257">
    <property type="entry name" value="PROKAR_LIPOPROTEIN"/>
    <property type="match status" value="1"/>
</dbReference>
<dbReference type="InterPro" id="IPR003423">
    <property type="entry name" value="OMP_efflux"/>
</dbReference>
<dbReference type="PANTHER" id="PTHR30203:SF33">
    <property type="entry name" value="BLR4455 PROTEIN"/>
    <property type="match status" value="1"/>
</dbReference>
<dbReference type="SUPFAM" id="SSF56954">
    <property type="entry name" value="Outer membrane efflux proteins (OEP)"/>
    <property type="match status" value="1"/>
</dbReference>
<dbReference type="STRING" id="398578.Daci_2417"/>
<keyword evidence="2" id="KW-0564">Palmitate</keyword>
<keyword evidence="2" id="KW-1134">Transmembrane beta strand</keyword>
<reference evidence="3 4" key="1">
    <citation type="journal article" date="2004" name="Appl. Environ. Microbiol.">
        <title>Mineralization of individual congeners of linear alkylbenzenesulfonate by defined pairs of heterotrophic bacteria.</title>
        <authorList>
            <person name="Schleheck D."/>
            <person name="Knepper T.P."/>
            <person name="Fischer K."/>
            <person name="Cook A.M."/>
        </authorList>
    </citation>
    <scope>NUCLEOTIDE SEQUENCE [LARGE SCALE GENOMIC DNA]</scope>
    <source>
        <strain evidence="4">DSM 14801 / SPH-1</strain>
    </source>
</reference>
<sequence length="479" mass="49814">MTSPRFPRTVTAALCAAVLAGCASGPAYVKPAMELPAAYSELPGWTQARPDAEGPKGDWWTAFSDPLLDELGPQVAVSNQNVRLAYANYQKATAAIQAARAALFPTLGINASASRQQAGSGGPATSKSVQAAVSWSPDLWGQVRDSVQQSQALAQVSAATLANATLSAQVALATAVMELRVSDENARLLQRAVDSYRESLRVVTEQDSAGTVPPSNLYAARTQLETAQASLVAVGMARAQYAHAIAVLVGKTPEEMQIAPAPTMPDLPDVPVGLPSTLLQRRPDIAAAERQMAADNAAIGVAHAAFYPSVTLSAAGGLAGALGASNLIWSLGASLAASIFDGGARSAQLNEARAQYDASVASYRGTVLTALQDVENDLSSLRILQQQHQVLDAAVQDATQSARIALNEYEAGTVDYTTLATAQATQISNQQSRLNVRLQQLVSTVTLIGDLGGGWDAARLDAMVPPHAADAKRPGSAQP</sequence>
<dbReference type="EMBL" id="CP000884">
    <property type="protein sequence ID" value="ABX35055.1"/>
    <property type="molecule type" value="Genomic_DNA"/>
</dbReference>
<keyword evidence="2" id="KW-0732">Signal</keyword>
<organism evidence="3 4">
    <name type="scientific">Delftia acidovorans (strain DSM 14801 / SPH-1)</name>
    <dbReference type="NCBI Taxonomy" id="398578"/>
    <lineage>
        <taxon>Bacteria</taxon>
        <taxon>Pseudomonadati</taxon>
        <taxon>Pseudomonadota</taxon>
        <taxon>Betaproteobacteria</taxon>
        <taxon>Burkholderiales</taxon>
        <taxon>Comamonadaceae</taxon>
        <taxon>Delftia</taxon>
    </lineage>
</organism>
<dbReference type="GeneID" id="24113653"/>
<keyword evidence="4" id="KW-1185">Reference proteome</keyword>
<feature type="chain" id="PRO_5001436693" evidence="2">
    <location>
        <begin position="30"/>
        <end position="479"/>
    </location>
</feature>
<dbReference type="RefSeq" id="WP_012204337.1">
    <property type="nucleotide sequence ID" value="NC_010002.1"/>
</dbReference>
<evidence type="ECO:0000256" key="1">
    <source>
        <dbReference type="ARBA" id="ARBA00007613"/>
    </source>
</evidence>
<dbReference type="KEGG" id="dac:Daci_2417"/>
<keyword evidence="2 3" id="KW-0449">Lipoprotein</keyword>
<comment type="similarity">
    <text evidence="1 2">Belongs to the outer membrane factor (OMF) (TC 1.B.17) family.</text>
</comment>
<accession>A9BVI8</accession>
<evidence type="ECO:0000256" key="2">
    <source>
        <dbReference type="RuleBase" id="RU362097"/>
    </source>
</evidence>
<dbReference type="eggNOG" id="COG1538">
    <property type="taxonomic scope" value="Bacteria"/>
</dbReference>
<protein>
    <submittedName>
        <fullName evidence="3">RND efflux system, outer membrane lipoprotein, NodT family</fullName>
    </submittedName>
</protein>
<dbReference type="HOGENOM" id="CLU_012817_13_1_4"/>
<dbReference type="NCBIfam" id="TIGR01845">
    <property type="entry name" value="outer_NodT"/>
    <property type="match status" value="1"/>
</dbReference>
<dbReference type="Gene3D" id="2.20.200.10">
    <property type="entry name" value="Outer membrane efflux proteins (OEP)"/>
    <property type="match status" value="1"/>
</dbReference>